<evidence type="ECO:0000256" key="1">
    <source>
        <dbReference type="SAM" id="MobiDB-lite"/>
    </source>
</evidence>
<accession>A0ABR1IJC7</accession>
<protein>
    <submittedName>
        <fullName evidence="2">Uncharacterized protein</fullName>
    </submittedName>
</protein>
<organism evidence="2 3">
    <name type="scientific">Marasmiellus scandens</name>
    <dbReference type="NCBI Taxonomy" id="2682957"/>
    <lineage>
        <taxon>Eukaryota</taxon>
        <taxon>Fungi</taxon>
        <taxon>Dikarya</taxon>
        <taxon>Basidiomycota</taxon>
        <taxon>Agaricomycotina</taxon>
        <taxon>Agaricomycetes</taxon>
        <taxon>Agaricomycetidae</taxon>
        <taxon>Agaricales</taxon>
        <taxon>Marasmiineae</taxon>
        <taxon>Omphalotaceae</taxon>
        <taxon>Marasmiellus</taxon>
    </lineage>
</organism>
<dbReference type="EMBL" id="JBANRG010000129">
    <property type="protein sequence ID" value="KAK7434250.1"/>
    <property type="molecule type" value="Genomic_DNA"/>
</dbReference>
<feature type="compositionally biased region" description="Pro residues" evidence="1">
    <location>
        <begin position="250"/>
        <end position="282"/>
    </location>
</feature>
<keyword evidence="3" id="KW-1185">Reference proteome</keyword>
<feature type="compositionally biased region" description="Pro residues" evidence="1">
    <location>
        <begin position="187"/>
        <end position="231"/>
    </location>
</feature>
<name>A0ABR1IJC7_9AGAR</name>
<gene>
    <name evidence="2" type="ORF">VKT23_020300</name>
</gene>
<feature type="region of interest" description="Disordered" evidence="1">
    <location>
        <begin position="181"/>
        <end position="332"/>
    </location>
</feature>
<sequence length="514" mass="55058">MKTTFGRPVVVLPSPSTRDPSHLRPRPGPTPVIRTTDTVADMDVDVDPVFPEYLLHLPLPSKQSPLLEELRYLVLSLPPTIPEATSDSPWVSFENDSWAVDEPGEDAWEEWNGKLDYLLMKGSGETLEEFHDRLVLRGPKGTAAAYRVLVYVSDKVAPDPDMLEGKLDRVINAIKSKSSLQSAATNLPPPATPPPPPAATLPPATPPPPAAATAPIPPPPAAAPVPPPPATPASAPTHSPPTISPLAPATAPPPATPPSAPTAATPPPPATPPPATPPPPPAAAAATPPLSAAAQPTPVLTPGPPIQFLPVSPNVRSGASKRPLPTERTPFTGDLPGWVQNAKVYLTHGLELGDNTACWEDAIESFVSLEASFDFKDLKKTLPTTNRPTVVQAWVKNARRDHLPVLKDDGSTFMSVVLKWWNSLQPDWRTLNREDLSEGGWIKEVKGEWGRIRCPGINGLYSILACLRWVAVLDVSENGTTGDEWKMLLEDVVWVMDSISEVEGEPSSKKARTA</sequence>
<dbReference type="Proteomes" id="UP001498398">
    <property type="component" value="Unassembled WGS sequence"/>
</dbReference>
<comment type="caution">
    <text evidence="2">The sequence shown here is derived from an EMBL/GenBank/DDBJ whole genome shotgun (WGS) entry which is preliminary data.</text>
</comment>
<proteinExistence type="predicted"/>
<reference evidence="2 3" key="1">
    <citation type="submission" date="2024-01" db="EMBL/GenBank/DDBJ databases">
        <title>A draft genome for the cacao thread blight pathogen Marasmiellus scandens.</title>
        <authorList>
            <person name="Baruah I.K."/>
            <person name="Leung J."/>
            <person name="Bukari Y."/>
            <person name="Amoako-Attah I."/>
            <person name="Meinhardt L.W."/>
            <person name="Bailey B.A."/>
            <person name="Cohen S.P."/>
        </authorList>
    </citation>
    <scope>NUCLEOTIDE SEQUENCE [LARGE SCALE GENOMIC DNA]</scope>
    <source>
        <strain evidence="2 3">GH-19</strain>
    </source>
</reference>
<evidence type="ECO:0000313" key="2">
    <source>
        <dbReference type="EMBL" id="KAK7434250.1"/>
    </source>
</evidence>
<feature type="compositionally biased region" description="Low complexity" evidence="1">
    <location>
        <begin position="283"/>
        <end position="298"/>
    </location>
</feature>
<feature type="region of interest" description="Disordered" evidence="1">
    <location>
        <begin position="1"/>
        <end position="34"/>
    </location>
</feature>
<evidence type="ECO:0000313" key="3">
    <source>
        <dbReference type="Proteomes" id="UP001498398"/>
    </source>
</evidence>